<dbReference type="InterPro" id="IPR000711">
    <property type="entry name" value="ATPase_OSCP/dsu"/>
</dbReference>
<evidence type="ECO:0000256" key="2">
    <source>
        <dbReference type="ARBA" id="ARBA00022448"/>
    </source>
</evidence>
<name>A0A1H3GCM5_9FIRM</name>
<dbReference type="PRINTS" id="PR00125">
    <property type="entry name" value="ATPASEDELTA"/>
</dbReference>
<evidence type="ECO:0000256" key="5">
    <source>
        <dbReference type="ARBA" id="ARBA00023136"/>
    </source>
</evidence>
<keyword evidence="4" id="KW-0406">Ion transport</keyword>
<dbReference type="Pfam" id="PF00213">
    <property type="entry name" value="OSCP"/>
    <property type="match status" value="1"/>
</dbReference>
<dbReference type="STRING" id="1122142.SAMN02910414_00528"/>
<evidence type="ECO:0000256" key="1">
    <source>
        <dbReference type="ARBA" id="ARBA00004370"/>
    </source>
</evidence>
<keyword evidence="3" id="KW-0375">Hydrogen ion transport</keyword>
<keyword evidence="5" id="KW-0472">Membrane</keyword>
<comment type="subcellular location">
    <subcellularLocation>
        <location evidence="1">Membrane</location>
    </subcellularLocation>
</comment>
<dbReference type="EMBL" id="FNPG01000006">
    <property type="protein sequence ID" value="SDY01053.1"/>
    <property type="molecule type" value="Genomic_DNA"/>
</dbReference>
<dbReference type="RefSeq" id="WP_074715927.1">
    <property type="nucleotide sequence ID" value="NZ_FNPG01000006.1"/>
</dbReference>
<dbReference type="NCBIfam" id="TIGR01145">
    <property type="entry name" value="ATP_synt_delta"/>
    <property type="match status" value="1"/>
</dbReference>
<reference evidence="7 8" key="1">
    <citation type="submission" date="2016-10" db="EMBL/GenBank/DDBJ databases">
        <authorList>
            <person name="de Groot N.N."/>
        </authorList>
    </citation>
    <scope>NUCLEOTIDE SEQUENCE [LARGE SCALE GENOMIC DNA]</scope>
    <source>
        <strain evidence="7 8">DSM 14045</strain>
    </source>
</reference>
<evidence type="ECO:0000313" key="7">
    <source>
        <dbReference type="EMBL" id="SDY01053.1"/>
    </source>
</evidence>
<keyword evidence="8" id="KW-1185">Reference proteome</keyword>
<dbReference type="Proteomes" id="UP000183918">
    <property type="component" value="Unassembled WGS sequence"/>
</dbReference>
<evidence type="ECO:0000256" key="4">
    <source>
        <dbReference type="ARBA" id="ARBA00023065"/>
    </source>
</evidence>
<proteinExistence type="predicted"/>
<accession>A0A1H3GCM5</accession>
<protein>
    <submittedName>
        <fullName evidence="7">F-type H+-transporting ATPase subunit delta</fullName>
    </submittedName>
</protein>
<sequence>MTQEAINQAKVLFGLCQSRSDVEGFKKMYFATPALNMVLNNPIVSMIKKYKIIDEVSNRTNQPEIIKNFLRKSCQNDALSEMADVFEYYFYLCDMAEGIVRAKAIFAKNPENVEVDKTRASLEEKYPGKKIVLDIAVDESLLGGRLVKVGNTEYDESYEGYLKELERKLT</sequence>
<evidence type="ECO:0000256" key="3">
    <source>
        <dbReference type="ARBA" id="ARBA00022781"/>
    </source>
</evidence>
<organism evidence="7 8">
    <name type="scientific">Lachnobacterium bovis DSM 14045</name>
    <dbReference type="NCBI Taxonomy" id="1122142"/>
    <lineage>
        <taxon>Bacteria</taxon>
        <taxon>Bacillati</taxon>
        <taxon>Bacillota</taxon>
        <taxon>Clostridia</taxon>
        <taxon>Lachnospirales</taxon>
        <taxon>Lachnospiraceae</taxon>
        <taxon>Lachnobacterium</taxon>
    </lineage>
</organism>
<dbReference type="InterPro" id="IPR026015">
    <property type="entry name" value="ATP_synth_OSCP/delta_N_sf"/>
</dbReference>
<evidence type="ECO:0000256" key="6">
    <source>
        <dbReference type="ARBA" id="ARBA00023310"/>
    </source>
</evidence>
<dbReference type="Gene3D" id="1.10.520.20">
    <property type="entry name" value="N-terminal domain of the delta subunit of the F1F0-ATP synthase"/>
    <property type="match status" value="1"/>
</dbReference>
<dbReference type="GO" id="GO:0016020">
    <property type="term" value="C:membrane"/>
    <property type="evidence" value="ECO:0007669"/>
    <property type="project" value="UniProtKB-SubCell"/>
</dbReference>
<keyword evidence="2" id="KW-0813">Transport</keyword>
<evidence type="ECO:0000313" key="8">
    <source>
        <dbReference type="Proteomes" id="UP000183918"/>
    </source>
</evidence>
<dbReference type="GO" id="GO:0046933">
    <property type="term" value="F:proton-transporting ATP synthase activity, rotational mechanism"/>
    <property type="evidence" value="ECO:0007669"/>
    <property type="project" value="InterPro"/>
</dbReference>
<keyword evidence="6" id="KW-0066">ATP synthesis</keyword>
<dbReference type="PANTHER" id="PTHR11910">
    <property type="entry name" value="ATP SYNTHASE DELTA CHAIN"/>
    <property type="match status" value="1"/>
</dbReference>
<dbReference type="OrthoDB" id="9802471at2"/>
<dbReference type="SUPFAM" id="SSF47928">
    <property type="entry name" value="N-terminal domain of the delta subunit of the F1F0-ATP synthase"/>
    <property type="match status" value="1"/>
</dbReference>
<gene>
    <name evidence="7" type="ORF">SAMN02910414_00528</name>
</gene>
<dbReference type="AlphaFoldDB" id="A0A1H3GCM5"/>